<feature type="domain" description="Chorein N-terminal" evidence="5">
    <location>
        <begin position="2"/>
        <end position="801"/>
    </location>
</feature>
<reference evidence="8" key="1">
    <citation type="submission" date="2025-08" db="UniProtKB">
        <authorList>
            <consortium name="Ensembl"/>
        </authorList>
    </citation>
    <scope>IDENTIFICATION</scope>
</reference>
<feature type="domain" description="Chorein N-terminal" evidence="5">
    <location>
        <begin position="853"/>
        <end position="1040"/>
    </location>
</feature>
<evidence type="ECO:0000313" key="9">
    <source>
        <dbReference type="Proteomes" id="UP000694413"/>
    </source>
</evidence>
<evidence type="ECO:0000313" key="8">
    <source>
        <dbReference type="Ensembl" id="ENSZALP00000018512.1"/>
    </source>
</evidence>
<feature type="coiled-coil region" evidence="4">
    <location>
        <begin position="104"/>
        <end position="138"/>
    </location>
</feature>
<protein>
    <submittedName>
        <fullName evidence="8">Vacuolar protein sorting 13 homolog A</fullName>
    </submittedName>
</protein>
<feature type="domain" description="VPS13-like middle region" evidence="6">
    <location>
        <begin position="1328"/>
        <end position="1792"/>
    </location>
</feature>
<sequence length="2264" mass="257771">MVFESLVVDVLNRFLGDYVVNLDSSQLKLGIWGGAVALKNLEIKENALLFNCILQPFSFVFVGQLNLQIPWQNLYTQPVEAVLDGVYLLIVPTATIKYDAEKEAKHFLEARQRELQRIEEAKQKIADQDKVKEEKQDTFVEKLVTQVIKNLQLKISNIHIRYEDDITNRDNPLSFGISLQNLSILCEIQIINVKFVDNNTYVLLYFQLVRLDNLFAYWNVKSEMFYHGGWDESLVNLKQGVASHNMIPDGYDFVFRPISAKAKLLMNPRSDVDFSSPKIDLDVNLQDITVEFNKPQYFSVMELLESIDMMTRNLPYRKYRPDVPVHNNAKTWWKYVIDGILKVNVQPKLQMWSWEHISHHRKQVKNYKELYKTKITSKKPNEEILKLLEEFEKTLDIFNITLARQQAEVEAAKAGLKIYRPGVKQDDENSGGWFSWIWSWSGGKKDEKSQEVKGLEQLMTQEEKAKLYAAIGYSETAVDPTLPKSYEAMKFSVNLLSMSISIRENMQAPQLIEFALTDLSTVFTQRPGAQAIRFETKIASLEVTGVSQEKCTPRLLSSRTAYSDDNTSLLSIMFETNPLDEKADQRIRIESQPLEIVYDAMTVNNLVDFFRPPKDVHLEQLTSATLMKLEEFREKTSTGLLYIIETQKILDLKINLMASYIIVPQKGFYDHTSNLLLLDLGSFKMASKSRSDLSKIKAGKTSIEDIMSRAYDSFDVQLSSMQLLYSKHDENWREARKLKNSSQCILQPLDVNLEFSRAMVVTDARMPRFKLSGQLPLLSIQISDQKVTSILELIDSIPKPESVPATTPHSSQGVYSVLDLHSFPESEEEFYDALSSPVEDVPFFEVSSSPLKQTVSTRRKNLHKQESLKNMTDFQLKFEVAQVLIKLCRRTGDTEMPVLQLDILGLGTELKVRTFDMTGSAFLREVCLLCPEYIDDNDKPVYIITTLDNVEDDLLTLEYTKGPELKTVCQNVLQKIKVNFSSLDVHLHTEALLNAMNYLSNLLPKQETKVVEEPVYEKTEEKKDVLKKFTSKKSKYEDIIDLIICADLSCLRIFIGEENRRIAEIHIEGLDSQVIMKKAATDVTAKLKNITVVDSDEKALYKKALYITEKEVFNFRMVSYVNATDGIAYTNMDVVDNRIYLTVGCIQVVFVNKFVTSVLAFINNFQAAKEALTEATVRTAEKAATGVKGLAERSSRLALDINIKAPVVIIPQSAMSANVLVADLGLITVKNQFFIAKTKIRCTLPPVIDSMTVKLSELKLYRSYYEQDSLQTEVQLLQPINLEVAVERNLAAAWYHEVPDIEISGRLKPMNVSTCVTVVTSAVVELHSPMKIKTTLKLDFRFDSLTLVLYSPNSKQVNSLDQRDDLLKLAEFKLVLMSAALKMLSDGSMNASVKLANCTLDDKRQSIQKATPRMVEMKRGFEKKVMVDVNYKQGRDGTALDVIVQEIYLCASMEFLLTVADIFLKANAETSPWFFASVQPVSTMEMNIVVKNPEIVFVADLTRSDAPALVVTTQCEVFIKNSPERYNMTAAVREIQMKACPFLPEERKGSITTVLQPCDLFFEMKQSGTSPQTADLTIKSLTIEVSPIIINTVITITSALYQTTETTKEEISQIPPDLWNKKDIKNLKMWFLEETNENGDKNPKTELVPTGESLKLNIESVFITLEAGVGHRTVPMLLAKSSFAGEVKNWSTLINLHSRLELEVHYFNEMFGVWEPLLEPLEVEKTDLFRPWTLEIKMKKAKKVLFESDDEEEENYKVPEYKTVINVSSKDQLNITLSKLGLQMLSNLGTAFAEAASQTSDVFKKERAPFVIINSLGVPITVLPSDSFSVLNVEFGSKIFHLEDKESLNMDFVRSRSESDQFTAMTTLSSKRFYIQICNYFFMLLLHEESGVERSIVSQIDTVEGSKMITIRSPIQIRNHFSIPLNVFEEGRCLGTASPANEFNIPFSSYRYFIVFFSYLGAEFDMCEGITFDEIMKNVDSLLQRKCQSVKSTNHSLIINIVPVKDALTTSLGAEDEWDFPYVVHLWPSVLLRNLLPYQITYSVEGNGNKYDTLQEGCSAQIHNAVLDQTKLGLQLLNYLDQDWRSEYLIKSNLPDISFTTFQCVTELDKTELDIAVHVTYTTGQMVIEIHSPYWMVNKTGRMLQYKADGIHRKHPPDYKKPLLFSFQPKNFLQNNKAQLRVTDSELSDPFSLDTVGSHGSVKCKSHKKEYQVGITINNSSFNITRIVTFTPFFMISNRSNYTLEVAEEGKEKWIPIVLQQVNL</sequence>
<dbReference type="GO" id="GO:0045053">
    <property type="term" value="P:protein retention in Golgi apparatus"/>
    <property type="evidence" value="ECO:0007669"/>
    <property type="project" value="TreeGrafter"/>
</dbReference>
<reference evidence="8" key="2">
    <citation type="submission" date="2025-09" db="UniProtKB">
        <authorList>
            <consortium name="Ensembl"/>
        </authorList>
    </citation>
    <scope>IDENTIFICATION</scope>
</reference>
<evidence type="ECO:0000256" key="2">
    <source>
        <dbReference type="ARBA" id="ARBA00022448"/>
    </source>
</evidence>
<dbReference type="Pfam" id="PF12624">
    <property type="entry name" value="VPS13_N"/>
    <property type="match status" value="2"/>
</dbReference>
<keyword evidence="9" id="KW-1185">Reference proteome</keyword>
<keyword evidence="4" id="KW-0175">Coiled coil</keyword>
<comment type="similarity">
    <text evidence="1">Belongs to the VPS13 family.</text>
</comment>
<dbReference type="Proteomes" id="UP000694413">
    <property type="component" value="Unassembled WGS sequence"/>
</dbReference>
<dbReference type="GO" id="GO:0006869">
    <property type="term" value="P:lipid transport"/>
    <property type="evidence" value="ECO:0007669"/>
    <property type="project" value="UniProtKB-KW"/>
</dbReference>
<name>A0A8D2N6Y3_ZONAL</name>
<evidence type="ECO:0000256" key="4">
    <source>
        <dbReference type="SAM" id="Coils"/>
    </source>
</evidence>
<dbReference type="Ensembl" id="ENSZALT00000024482.1">
    <property type="protein sequence ID" value="ENSZALP00000018512.1"/>
    <property type="gene ID" value="ENSZALG00000012562.1"/>
</dbReference>
<evidence type="ECO:0000259" key="7">
    <source>
        <dbReference type="Pfam" id="PF25036"/>
    </source>
</evidence>
<proteinExistence type="inferred from homology"/>
<keyword evidence="2" id="KW-0813">Transport</keyword>
<dbReference type="GO" id="GO:0006914">
    <property type="term" value="P:autophagy"/>
    <property type="evidence" value="ECO:0007669"/>
    <property type="project" value="TreeGrafter"/>
</dbReference>
<feature type="domain" description="VPS13-like middle region" evidence="6">
    <location>
        <begin position="1054"/>
        <end position="1312"/>
    </location>
</feature>
<accession>A0A8D2N6Y3</accession>
<evidence type="ECO:0000256" key="1">
    <source>
        <dbReference type="ARBA" id="ARBA00006545"/>
    </source>
</evidence>
<evidence type="ECO:0000259" key="5">
    <source>
        <dbReference type="Pfam" id="PF12624"/>
    </source>
</evidence>
<organism evidence="8 9">
    <name type="scientific">Zonotrichia albicollis</name>
    <name type="common">White-throated sparrow</name>
    <name type="synonym">Fringilla albicollis</name>
    <dbReference type="NCBI Taxonomy" id="44394"/>
    <lineage>
        <taxon>Eukaryota</taxon>
        <taxon>Metazoa</taxon>
        <taxon>Chordata</taxon>
        <taxon>Craniata</taxon>
        <taxon>Vertebrata</taxon>
        <taxon>Euteleostomi</taxon>
        <taxon>Archelosauria</taxon>
        <taxon>Archosauria</taxon>
        <taxon>Dinosauria</taxon>
        <taxon>Saurischia</taxon>
        <taxon>Theropoda</taxon>
        <taxon>Coelurosauria</taxon>
        <taxon>Aves</taxon>
        <taxon>Neognathae</taxon>
        <taxon>Neoaves</taxon>
        <taxon>Telluraves</taxon>
        <taxon>Australaves</taxon>
        <taxon>Passeriformes</taxon>
        <taxon>Passerellidae</taxon>
        <taxon>Zonotrichia</taxon>
    </lineage>
</organism>
<keyword evidence="3" id="KW-0445">Lipid transport</keyword>
<dbReference type="InterPro" id="IPR026854">
    <property type="entry name" value="VPS13_N"/>
</dbReference>
<feature type="domain" description="Vacuolar protein sorting-associated protein 13 VPS13 adaptor binding" evidence="7">
    <location>
        <begin position="1904"/>
        <end position="2255"/>
    </location>
</feature>
<dbReference type="InterPro" id="IPR056747">
    <property type="entry name" value="VPS13-like_M"/>
</dbReference>
<dbReference type="GO" id="GO:0006623">
    <property type="term" value="P:protein targeting to vacuole"/>
    <property type="evidence" value="ECO:0007669"/>
    <property type="project" value="TreeGrafter"/>
</dbReference>
<dbReference type="PANTHER" id="PTHR16166:SF22">
    <property type="entry name" value="INTERMEMBRANE LIPID TRANSFER PROTEIN VPS13A"/>
    <property type="match status" value="1"/>
</dbReference>
<dbReference type="Pfam" id="PF25036">
    <property type="entry name" value="VPS13_VAB"/>
    <property type="match status" value="1"/>
</dbReference>
<dbReference type="Pfam" id="PF25033">
    <property type="entry name" value="VPS13_M"/>
    <property type="match status" value="2"/>
</dbReference>
<evidence type="ECO:0000256" key="3">
    <source>
        <dbReference type="ARBA" id="ARBA00023055"/>
    </source>
</evidence>
<dbReference type="InterPro" id="IPR009543">
    <property type="entry name" value="VPS13_VAB"/>
</dbReference>
<dbReference type="InterPro" id="IPR026847">
    <property type="entry name" value="VPS13"/>
</dbReference>
<gene>
    <name evidence="8" type="primary">VPS13A</name>
</gene>
<evidence type="ECO:0000259" key="6">
    <source>
        <dbReference type="Pfam" id="PF25033"/>
    </source>
</evidence>
<dbReference type="PANTHER" id="PTHR16166">
    <property type="entry name" value="VACUOLAR PROTEIN SORTING-ASSOCIATED PROTEIN VPS13"/>
    <property type="match status" value="1"/>
</dbReference>